<gene>
    <name evidence="7" type="primary">recR</name>
    <name evidence="9" type="ORF">A3D71_01230</name>
</gene>
<dbReference type="InterPro" id="IPR023627">
    <property type="entry name" value="Rcmb_RecR"/>
</dbReference>
<protein>
    <recommendedName>
        <fullName evidence="7">Recombination protein RecR</fullName>
    </recommendedName>
</protein>
<accession>A0A1F6DZQ4</accession>
<dbReference type="HAMAP" id="MF_00017">
    <property type="entry name" value="RecR"/>
    <property type="match status" value="1"/>
</dbReference>
<evidence type="ECO:0000256" key="4">
    <source>
        <dbReference type="ARBA" id="ARBA00022833"/>
    </source>
</evidence>
<dbReference type="PANTHER" id="PTHR30446">
    <property type="entry name" value="RECOMBINATION PROTEIN RECR"/>
    <property type="match status" value="1"/>
</dbReference>
<keyword evidence="1 7" id="KW-0479">Metal-binding</keyword>
<keyword evidence="6 7" id="KW-0234">DNA repair</keyword>
<dbReference type="PROSITE" id="PS50880">
    <property type="entry name" value="TOPRIM"/>
    <property type="match status" value="1"/>
</dbReference>
<dbReference type="Gene3D" id="3.40.1360.10">
    <property type="match status" value="1"/>
</dbReference>
<evidence type="ECO:0000313" key="10">
    <source>
        <dbReference type="Proteomes" id="UP000177652"/>
    </source>
</evidence>
<organism evidence="9 10">
    <name type="scientific">Candidatus Kaiserbacteria bacterium RIFCSPHIGHO2_02_FULL_55_20</name>
    <dbReference type="NCBI Taxonomy" id="1798497"/>
    <lineage>
        <taxon>Bacteria</taxon>
        <taxon>Candidatus Kaiseribacteriota</taxon>
    </lineage>
</organism>
<proteinExistence type="inferred from homology"/>
<comment type="similarity">
    <text evidence="7">Belongs to the RecR family.</text>
</comment>
<dbReference type="SUPFAM" id="SSF111304">
    <property type="entry name" value="Recombination protein RecR"/>
    <property type="match status" value="1"/>
</dbReference>
<dbReference type="Pfam" id="PF21176">
    <property type="entry name" value="RecR_HhH"/>
    <property type="match status" value="1"/>
</dbReference>
<evidence type="ECO:0000313" key="9">
    <source>
        <dbReference type="EMBL" id="OGG66472.1"/>
    </source>
</evidence>
<feature type="domain" description="Toprim" evidence="8">
    <location>
        <begin position="79"/>
        <end position="177"/>
    </location>
</feature>
<name>A0A1F6DZQ4_9BACT</name>
<comment type="caution">
    <text evidence="7">Lacks conserved residue(s) required for the propagation of feature annotation.</text>
</comment>
<dbReference type="InterPro" id="IPR006171">
    <property type="entry name" value="TOPRIM_dom"/>
</dbReference>
<keyword evidence="2 7" id="KW-0227">DNA damage</keyword>
<dbReference type="Gene3D" id="1.10.8.420">
    <property type="entry name" value="RecR Domain 1"/>
    <property type="match status" value="1"/>
</dbReference>
<dbReference type="SMART" id="SM00493">
    <property type="entry name" value="TOPRIM"/>
    <property type="match status" value="1"/>
</dbReference>
<evidence type="ECO:0000256" key="5">
    <source>
        <dbReference type="ARBA" id="ARBA00023172"/>
    </source>
</evidence>
<dbReference type="GO" id="GO:0006281">
    <property type="term" value="P:DNA repair"/>
    <property type="evidence" value="ECO:0007669"/>
    <property type="project" value="UniProtKB-UniRule"/>
</dbReference>
<comment type="caution">
    <text evidence="9">The sequence shown here is derived from an EMBL/GenBank/DDBJ whole genome shotgun (WGS) entry which is preliminary data.</text>
</comment>
<dbReference type="EMBL" id="MFLK01000006">
    <property type="protein sequence ID" value="OGG66472.1"/>
    <property type="molecule type" value="Genomic_DNA"/>
</dbReference>
<evidence type="ECO:0000259" key="8">
    <source>
        <dbReference type="PROSITE" id="PS50880"/>
    </source>
</evidence>
<dbReference type="Pfam" id="PF13662">
    <property type="entry name" value="Toprim_4"/>
    <property type="match status" value="1"/>
</dbReference>
<evidence type="ECO:0000256" key="7">
    <source>
        <dbReference type="HAMAP-Rule" id="MF_00017"/>
    </source>
</evidence>
<dbReference type="Pfam" id="PF21175">
    <property type="entry name" value="RecR_C"/>
    <property type="match status" value="1"/>
</dbReference>
<dbReference type="AlphaFoldDB" id="A0A1F6DZQ4"/>
<keyword evidence="4 7" id="KW-0862">Zinc</keyword>
<keyword evidence="3 7" id="KW-0863">Zinc-finger</keyword>
<evidence type="ECO:0000256" key="6">
    <source>
        <dbReference type="ARBA" id="ARBA00023204"/>
    </source>
</evidence>
<dbReference type="GO" id="GO:0003677">
    <property type="term" value="F:DNA binding"/>
    <property type="evidence" value="ECO:0007669"/>
    <property type="project" value="UniProtKB-UniRule"/>
</dbReference>
<dbReference type="PANTHER" id="PTHR30446:SF0">
    <property type="entry name" value="RECOMBINATION PROTEIN RECR"/>
    <property type="match status" value="1"/>
</dbReference>
<dbReference type="Proteomes" id="UP000177652">
    <property type="component" value="Unassembled WGS sequence"/>
</dbReference>
<dbReference type="GO" id="GO:0006310">
    <property type="term" value="P:DNA recombination"/>
    <property type="evidence" value="ECO:0007669"/>
    <property type="project" value="UniProtKB-UniRule"/>
</dbReference>
<reference evidence="9 10" key="1">
    <citation type="journal article" date="2016" name="Nat. Commun.">
        <title>Thousands of microbial genomes shed light on interconnected biogeochemical processes in an aquifer system.</title>
        <authorList>
            <person name="Anantharaman K."/>
            <person name="Brown C.T."/>
            <person name="Hug L.A."/>
            <person name="Sharon I."/>
            <person name="Castelle C.J."/>
            <person name="Probst A.J."/>
            <person name="Thomas B.C."/>
            <person name="Singh A."/>
            <person name="Wilkins M.J."/>
            <person name="Karaoz U."/>
            <person name="Brodie E.L."/>
            <person name="Williams K.H."/>
            <person name="Hubbard S.S."/>
            <person name="Banfield J.F."/>
        </authorList>
    </citation>
    <scope>NUCLEOTIDE SEQUENCE [LARGE SCALE GENOMIC DNA]</scope>
</reference>
<sequence>MDSIEQLISLFERFPGIGPRQAQRFVQFLLRSSPSLRREFVEAVQSLGGSVRQCPQCMRFSSTSAKVCSMCSNPQRDPKFLAVVASDSDIAALERGGTYRGYYFVLGGTVSLASEKTNGLRIKQLLDSIPARLKAGLVEVILAFPANPEGDATAIQVREAILKNHQGDALMLTALGRGLSTGSELEYADPETIKSALESRR</sequence>
<evidence type="ECO:0000256" key="3">
    <source>
        <dbReference type="ARBA" id="ARBA00022771"/>
    </source>
</evidence>
<keyword evidence="5 7" id="KW-0233">DNA recombination</keyword>
<comment type="function">
    <text evidence="7">May play a role in DNA repair. It seems to be involved in an RecBC-independent recombinational process of DNA repair. It may act with RecF and RecO.</text>
</comment>
<dbReference type="STRING" id="1798497.A3D71_01230"/>
<evidence type="ECO:0000256" key="2">
    <source>
        <dbReference type="ARBA" id="ARBA00022763"/>
    </source>
</evidence>
<dbReference type="GO" id="GO:0008270">
    <property type="term" value="F:zinc ion binding"/>
    <property type="evidence" value="ECO:0007669"/>
    <property type="project" value="UniProtKB-KW"/>
</dbReference>
<dbReference type="InterPro" id="IPR000093">
    <property type="entry name" value="DNA_Rcmb_RecR"/>
</dbReference>
<evidence type="ECO:0000256" key="1">
    <source>
        <dbReference type="ARBA" id="ARBA00022723"/>
    </source>
</evidence>